<evidence type="ECO:0000256" key="5">
    <source>
        <dbReference type="ARBA" id="ARBA00023054"/>
    </source>
</evidence>
<evidence type="ECO:0000256" key="3">
    <source>
        <dbReference type="ARBA" id="ARBA00017328"/>
    </source>
</evidence>
<dbReference type="Proteomes" id="UP000694580">
    <property type="component" value="Chromosome 11"/>
</dbReference>
<dbReference type="RefSeq" id="XP_028851039.1">
    <property type="nucleotide sequence ID" value="XM_028995206.1"/>
</dbReference>
<keyword evidence="4" id="KW-0963">Cytoplasm</keyword>
<dbReference type="GO" id="GO:0005813">
    <property type="term" value="C:centrosome"/>
    <property type="evidence" value="ECO:0007669"/>
    <property type="project" value="UniProtKB-SubCell"/>
</dbReference>
<feature type="region of interest" description="Disordered" evidence="8">
    <location>
        <begin position="417"/>
        <end position="457"/>
    </location>
</feature>
<dbReference type="AlphaFoldDB" id="A0AAY4AXW4"/>
<proteinExistence type="inferred from homology"/>
<accession>A0AAY4AXW4</accession>
<dbReference type="GO" id="GO:0045095">
    <property type="term" value="C:keratin filament"/>
    <property type="evidence" value="ECO:0007669"/>
    <property type="project" value="TreeGrafter"/>
</dbReference>
<feature type="coiled-coil region" evidence="7">
    <location>
        <begin position="71"/>
        <end position="98"/>
    </location>
</feature>
<reference evidence="10" key="3">
    <citation type="submission" date="2025-09" db="UniProtKB">
        <authorList>
            <consortium name="Ensembl"/>
        </authorList>
    </citation>
    <scope>IDENTIFICATION</scope>
</reference>
<dbReference type="GO" id="GO:0006915">
    <property type="term" value="P:apoptotic process"/>
    <property type="evidence" value="ECO:0007669"/>
    <property type="project" value="TreeGrafter"/>
</dbReference>
<comment type="subcellular location">
    <subcellularLocation>
        <location evidence="1">Cytoplasm</location>
        <location evidence="1">Cytoskeleton</location>
        <location evidence="1">Microtubule organizing center</location>
        <location evidence="1">Centrosome</location>
    </subcellularLocation>
</comment>
<evidence type="ECO:0000259" key="9">
    <source>
        <dbReference type="Pfam" id="PF13868"/>
    </source>
</evidence>
<evidence type="ECO:0000256" key="1">
    <source>
        <dbReference type="ARBA" id="ARBA00004300"/>
    </source>
</evidence>
<dbReference type="InterPro" id="IPR043596">
    <property type="entry name" value="CFAP53/TCHP"/>
</dbReference>
<evidence type="ECO:0000256" key="7">
    <source>
        <dbReference type="SAM" id="Coils"/>
    </source>
</evidence>
<feature type="coiled-coil region" evidence="7">
    <location>
        <begin position="175"/>
        <end position="317"/>
    </location>
</feature>
<dbReference type="InterPro" id="IPR043597">
    <property type="entry name" value="TPH_dom"/>
</dbReference>
<protein>
    <recommendedName>
        <fullName evidence="3">Trichoplein keratin filament-binding protein</fullName>
    </recommendedName>
</protein>
<evidence type="ECO:0000256" key="8">
    <source>
        <dbReference type="SAM" id="MobiDB-lite"/>
    </source>
</evidence>
<keyword evidence="5 7" id="KW-0175">Coiled coil</keyword>
<evidence type="ECO:0000256" key="4">
    <source>
        <dbReference type="ARBA" id="ARBA00022490"/>
    </source>
</evidence>
<dbReference type="Ensembl" id="ENSDCDT00010014369.1">
    <property type="protein sequence ID" value="ENSDCDP00010013618.1"/>
    <property type="gene ID" value="ENSDCDG00010006238.1"/>
</dbReference>
<dbReference type="PANTHER" id="PTHR31183">
    <property type="entry name" value="TRICHOPLEIN KERATIN FILAMENT-BINDING PROTEIN FAMILY MEMBER"/>
    <property type="match status" value="1"/>
</dbReference>
<name>A0AAY4AXW4_9TELE</name>
<keyword evidence="6" id="KW-0206">Cytoskeleton</keyword>
<feature type="domain" description="Trichohyalin-plectin-homology" evidence="9">
    <location>
        <begin position="142"/>
        <end position="479"/>
    </location>
</feature>
<evidence type="ECO:0000313" key="11">
    <source>
        <dbReference type="Proteomes" id="UP000694580"/>
    </source>
</evidence>
<evidence type="ECO:0000313" key="10">
    <source>
        <dbReference type="Ensembl" id="ENSDCDP00010013618.1"/>
    </source>
</evidence>
<reference evidence="10" key="2">
    <citation type="submission" date="2025-08" db="UniProtKB">
        <authorList>
            <consortium name="Ensembl"/>
        </authorList>
    </citation>
    <scope>IDENTIFICATION</scope>
</reference>
<dbReference type="Pfam" id="PF13868">
    <property type="entry name" value="TPH"/>
    <property type="match status" value="1"/>
</dbReference>
<gene>
    <name evidence="10" type="primary">TCHP</name>
</gene>
<evidence type="ECO:0000256" key="6">
    <source>
        <dbReference type="ARBA" id="ARBA00023212"/>
    </source>
</evidence>
<dbReference type="PANTHER" id="PTHR31183:SF2">
    <property type="entry name" value="TRICHOPLEIN KERATIN FILAMENT-BINDING PROTEIN"/>
    <property type="match status" value="1"/>
</dbReference>
<sequence>MALPTLSSRWPGRVRTPEVRIARQREQETRWRQQWELHSQYFREQNVRSSMQAHWSSRQSYQQSMAAFHRLHQQEEKKRSLEQRRQRLGLLLQAERDQLEAELRQATPDGSSVASHRLEALCSAREGRRNKVAQALLREHWKQNIPELRQVESELHKEHVVCQWEVQQLEKKQHAEKSQQEQRRFENECERKRQEELERMAHAEEQRKEEEKRRAEELCKQMEELQLREEEATRLKKEQEKLMSQRWELEGLEEERRKLEEQRKKSELRRFLTRQYHVQLQRRAQQVQEELETDRQVLEALLEGEQEAQKLENLRREAAVADAAWMKQVIEEQLKLELEREAEFEILHREEAKKMWEQREAEWDKEKRARERLMHEVLLGRQQQLEKKMLENRLAQEESLRRREELIQELELERQTQRQEREQAERQKTSCEEEARTQLEQRRWAQQEERRRIEQEEKVERDVLRKQEEELQLEMQRMAAHGYQERIRNKPRSAWT</sequence>
<reference evidence="10 11" key="1">
    <citation type="submission" date="2020-06" db="EMBL/GenBank/DDBJ databases">
        <authorList>
            <consortium name="Wellcome Sanger Institute Data Sharing"/>
        </authorList>
    </citation>
    <scope>NUCLEOTIDE SEQUENCE [LARGE SCALE GENOMIC DNA]</scope>
</reference>
<organism evidence="10 11">
    <name type="scientific">Denticeps clupeoides</name>
    <name type="common">denticle herring</name>
    <dbReference type="NCBI Taxonomy" id="299321"/>
    <lineage>
        <taxon>Eukaryota</taxon>
        <taxon>Metazoa</taxon>
        <taxon>Chordata</taxon>
        <taxon>Craniata</taxon>
        <taxon>Vertebrata</taxon>
        <taxon>Euteleostomi</taxon>
        <taxon>Actinopterygii</taxon>
        <taxon>Neopterygii</taxon>
        <taxon>Teleostei</taxon>
        <taxon>Clupei</taxon>
        <taxon>Clupeiformes</taxon>
        <taxon>Denticipitoidei</taxon>
        <taxon>Denticipitidae</taxon>
        <taxon>Denticeps</taxon>
    </lineage>
</organism>
<dbReference type="GeneID" id="114799054"/>
<comment type="similarity">
    <text evidence="2">Belongs to the TCHP family.</text>
</comment>
<evidence type="ECO:0000256" key="2">
    <source>
        <dbReference type="ARBA" id="ARBA00010777"/>
    </source>
</evidence>
<keyword evidence="11" id="KW-1185">Reference proteome</keyword>